<dbReference type="Proteomes" id="UP001221142">
    <property type="component" value="Unassembled WGS sequence"/>
</dbReference>
<evidence type="ECO:0000256" key="4">
    <source>
        <dbReference type="RuleBase" id="RU000454"/>
    </source>
</evidence>
<accession>A0AAD7FSW6</accession>
<evidence type="ECO:0000256" key="5">
    <source>
        <dbReference type="SAM" id="SignalP"/>
    </source>
</evidence>
<feature type="chain" id="PRO_5041956964" evidence="5">
    <location>
        <begin position="21"/>
        <end position="405"/>
    </location>
</feature>
<dbReference type="PRINTS" id="PR00792">
    <property type="entry name" value="PEPSIN"/>
</dbReference>
<feature type="active site" evidence="3">
    <location>
        <position position="281"/>
    </location>
</feature>
<keyword evidence="2 4" id="KW-0064">Aspartyl protease</keyword>
<feature type="active site" evidence="3">
    <location>
        <position position="102"/>
    </location>
</feature>
<feature type="signal peptide" evidence="5">
    <location>
        <begin position="1"/>
        <end position="20"/>
    </location>
</feature>
<evidence type="ECO:0000313" key="7">
    <source>
        <dbReference type="EMBL" id="KAJ7636404.1"/>
    </source>
</evidence>
<proteinExistence type="inferred from homology"/>
<dbReference type="InterPro" id="IPR033121">
    <property type="entry name" value="PEPTIDASE_A1"/>
</dbReference>
<dbReference type="InterPro" id="IPR034164">
    <property type="entry name" value="Pepsin-like_dom"/>
</dbReference>
<dbReference type="PROSITE" id="PS51767">
    <property type="entry name" value="PEPTIDASE_A1"/>
    <property type="match status" value="1"/>
</dbReference>
<dbReference type="CDD" id="cd05471">
    <property type="entry name" value="pepsin_like"/>
    <property type="match status" value="1"/>
</dbReference>
<organism evidence="7 8">
    <name type="scientific">Roridomyces roridus</name>
    <dbReference type="NCBI Taxonomy" id="1738132"/>
    <lineage>
        <taxon>Eukaryota</taxon>
        <taxon>Fungi</taxon>
        <taxon>Dikarya</taxon>
        <taxon>Basidiomycota</taxon>
        <taxon>Agaricomycotina</taxon>
        <taxon>Agaricomycetes</taxon>
        <taxon>Agaricomycetidae</taxon>
        <taxon>Agaricales</taxon>
        <taxon>Marasmiineae</taxon>
        <taxon>Mycenaceae</taxon>
        <taxon>Roridomyces</taxon>
    </lineage>
</organism>
<reference evidence="7" key="1">
    <citation type="submission" date="2023-03" db="EMBL/GenBank/DDBJ databases">
        <title>Massive genome expansion in bonnet fungi (Mycena s.s.) driven by repeated elements and novel gene families across ecological guilds.</title>
        <authorList>
            <consortium name="Lawrence Berkeley National Laboratory"/>
            <person name="Harder C.B."/>
            <person name="Miyauchi S."/>
            <person name="Viragh M."/>
            <person name="Kuo A."/>
            <person name="Thoen E."/>
            <person name="Andreopoulos B."/>
            <person name="Lu D."/>
            <person name="Skrede I."/>
            <person name="Drula E."/>
            <person name="Henrissat B."/>
            <person name="Morin E."/>
            <person name="Kohler A."/>
            <person name="Barry K."/>
            <person name="LaButti K."/>
            <person name="Morin E."/>
            <person name="Salamov A."/>
            <person name="Lipzen A."/>
            <person name="Mereny Z."/>
            <person name="Hegedus B."/>
            <person name="Baldrian P."/>
            <person name="Stursova M."/>
            <person name="Weitz H."/>
            <person name="Taylor A."/>
            <person name="Grigoriev I.V."/>
            <person name="Nagy L.G."/>
            <person name="Martin F."/>
            <person name="Kauserud H."/>
        </authorList>
    </citation>
    <scope>NUCLEOTIDE SEQUENCE</scope>
    <source>
        <strain evidence="7">9284</strain>
    </source>
</reference>
<dbReference type="PROSITE" id="PS00141">
    <property type="entry name" value="ASP_PROTEASE"/>
    <property type="match status" value="1"/>
</dbReference>
<comment type="caution">
    <text evidence="7">The sequence shown here is derived from an EMBL/GenBank/DDBJ whole genome shotgun (WGS) entry which is preliminary data.</text>
</comment>
<dbReference type="EMBL" id="JARKIF010000006">
    <property type="protein sequence ID" value="KAJ7636404.1"/>
    <property type="molecule type" value="Genomic_DNA"/>
</dbReference>
<dbReference type="GO" id="GO:0004190">
    <property type="term" value="F:aspartic-type endopeptidase activity"/>
    <property type="evidence" value="ECO:0007669"/>
    <property type="project" value="UniProtKB-KW"/>
</dbReference>
<keyword evidence="8" id="KW-1185">Reference proteome</keyword>
<feature type="domain" description="Peptidase A1" evidence="6">
    <location>
        <begin position="86"/>
        <end position="402"/>
    </location>
</feature>
<evidence type="ECO:0000256" key="1">
    <source>
        <dbReference type="ARBA" id="ARBA00007447"/>
    </source>
</evidence>
<comment type="similarity">
    <text evidence="1 4">Belongs to the peptidase A1 family.</text>
</comment>
<dbReference type="GO" id="GO:0006508">
    <property type="term" value="P:proteolysis"/>
    <property type="evidence" value="ECO:0007669"/>
    <property type="project" value="UniProtKB-KW"/>
</dbReference>
<dbReference type="SUPFAM" id="SSF50630">
    <property type="entry name" value="Acid proteases"/>
    <property type="match status" value="1"/>
</dbReference>
<evidence type="ECO:0000256" key="3">
    <source>
        <dbReference type="PIRSR" id="PIRSR601461-1"/>
    </source>
</evidence>
<sequence>MVRIGISSAWVATTIGLVTASVVSLDQRAPLTITVPLKKISTITNTSHLVANDYARLQHHHSKHSGNATTRVALGEASATNELNAYIAQTKVGSQTFDLVVDTGSSNTWVGSDTKFIAGSTGNNTGNAVEVDYGSGGFIGDEYTDAVSIGGTGVKQQSIGVAQLAIGFDGVDGILGLGPVELTQGTVQGVSEVPTFMQTLVSEGVIAQNILGISFAPIQGSAPESTNGVLTFGGVDSKLFKGNITYTPRIPPFWGISASSFKFGANSLGPNSTAAYLGFVDTGTTLILLPGPVFTAFLTVSNASVDPSTGFVAFPANAKPTQDISFVMGGTMFTMTPEQYLLPQAQYAFWGISAQQAQASGGYALFGNAETAGAPAGFVLGMSFLEFFYSVYDAENDRVGLAPAA</sequence>
<evidence type="ECO:0000256" key="2">
    <source>
        <dbReference type="ARBA" id="ARBA00022750"/>
    </source>
</evidence>
<dbReference type="InterPro" id="IPR001461">
    <property type="entry name" value="Aspartic_peptidase_A1"/>
</dbReference>
<dbReference type="InterPro" id="IPR001969">
    <property type="entry name" value="Aspartic_peptidase_AS"/>
</dbReference>
<dbReference type="PANTHER" id="PTHR47966:SF51">
    <property type="entry name" value="BETA-SITE APP-CLEAVING ENZYME, ISOFORM A-RELATED"/>
    <property type="match status" value="1"/>
</dbReference>
<dbReference type="PANTHER" id="PTHR47966">
    <property type="entry name" value="BETA-SITE APP-CLEAVING ENZYME, ISOFORM A-RELATED"/>
    <property type="match status" value="1"/>
</dbReference>
<evidence type="ECO:0000313" key="8">
    <source>
        <dbReference type="Proteomes" id="UP001221142"/>
    </source>
</evidence>
<dbReference type="Gene3D" id="2.40.70.10">
    <property type="entry name" value="Acid Proteases"/>
    <property type="match status" value="2"/>
</dbReference>
<dbReference type="AlphaFoldDB" id="A0AAD7FSW6"/>
<protein>
    <submittedName>
        <fullName evidence="7">Cathepsin E</fullName>
    </submittedName>
</protein>
<evidence type="ECO:0000259" key="6">
    <source>
        <dbReference type="PROSITE" id="PS51767"/>
    </source>
</evidence>
<keyword evidence="4" id="KW-0378">Hydrolase</keyword>
<gene>
    <name evidence="7" type="ORF">FB45DRAFT_742204</name>
</gene>
<keyword evidence="4" id="KW-0645">Protease</keyword>
<dbReference type="InterPro" id="IPR021109">
    <property type="entry name" value="Peptidase_aspartic_dom_sf"/>
</dbReference>
<keyword evidence="5" id="KW-0732">Signal</keyword>
<dbReference type="Pfam" id="PF00026">
    <property type="entry name" value="Asp"/>
    <property type="match status" value="1"/>
</dbReference>
<name>A0AAD7FSW6_9AGAR</name>